<sequence>MQAGCLAEDTGLAEDSARDLRWAGVTGLTGCWVRIRPEILACWDCGLKGVSWAWQLDSAAGFTWAGRDLG</sequence>
<accession>A0AA88E5D1</accession>
<dbReference type="AlphaFoldDB" id="A0AA88E5D1"/>
<protein>
    <submittedName>
        <fullName evidence="1">Uncharacterized protein</fullName>
    </submittedName>
</protein>
<dbReference type="Proteomes" id="UP001187192">
    <property type="component" value="Unassembled WGS sequence"/>
</dbReference>
<evidence type="ECO:0000313" key="1">
    <source>
        <dbReference type="EMBL" id="GMN68402.1"/>
    </source>
</evidence>
<keyword evidence="2" id="KW-1185">Reference proteome</keyword>
<dbReference type="EMBL" id="BTGU01000606">
    <property type="protein sequence ID" value="GMN68402.1"/>
    <property type="molecule type" value="Genomic_DNA"/>
</dbReference>
<name>A0AA88E5D1_FICCA</name>
<reference evidence="1" key="1">
    <citation type="submission" date="2023-07" db="EMBL/GenBank/DDBJ databases">
        <title>draft genome sequence of fig (Ficus carica).</title>
        <authorList>
            <person name="Takahashi T."/>
            <person name="Nishimura K."/>
        </authorList>
    </citation>
    <scope>NUCLEOTIDE SEQUENCE</scope>
</reference>
<evidence type="ECO:0000313" key="2">
    <source>
        <dbReference type="Proteomes" id="UP001187192"/>
    </source>
</evidence>
<gene>
    <name evidence="1" type="ORF">TIFTF001_037462</name>
</gene>
<organism evidence="1 2">
    <name type="scientific">Ficus carica</name>
    <name type="common">Common fig</name>
    <dbReference type="NCBI Taxonomy" id="3494"/>
    <lineage>
        <taxon>Eukaryota</taxon>
        <taxon>Viridiplantae</taxon>
        <taxon>Streptophyta</taxon>
        <taxon>Embryophyta</taxon>
        <taxon>Tracheophyta</taxon>
        <taxon>Spermatophyta</taxon>
        <taxon>Magnoliopsida</taxon>
        <taxon>eudicotyledons</taxon>
        <taxon>Gunneridae</taxon>
        <taxon>Pentapetalae</taxon>
        <taxon>rosids</taxon>
        <taxon>fabids</taxon>
        <taxon>Rosales</taxon>
        <taxon>Moraceae</taxon>
        <taxon>Ficeae</taxon>
        <taxon>Ficus</taxon>
    </lineage>
</organism>
<comment type="caution">
    <text evidence="1">The sequence shown here is derived from an EMBL/GenBank/DDBJ whole genome shotgun (WGS) entry which is preliminary data.</text>
</comment>
<proteinExistence type="predicted"/>